<keyword evidence="3" id="KW-0813">Transport</keyword>
<dbReference type="STRING" id="70415.A0A5S6QX92"/>
<dbReference type="GO" id="GO:0015031">
    <property type="term" value="P:protein transport"/>
    <property type="evidence" value="ECO:0007669"/>
    <property type="project" value="UniProtKB-KW"/>
</dbReference>
<evidence type="ECO:0000256" key="4">
    <source>
        <dbReference type="ARBA" id="ARBA00022475"/>
    </source>
</evidence>
<evidence type="ECO:0000256" key="5">
    <source>
        <dbReference type="ARBA" id="ARBA00022692"/>
    </source>
</evidence>
<keyword evidence="4" id="KW-1003">Cell membrane</keyword>
<evidence type="ECO:0000313" key="12">
    <source>
        <dbReference type="Proteomes" id="UP000046395"/>
    </source>
</evidence>
<dbReference type="GO" id="GO:0016324">
    <property type="term" value="C:apical plasma membrane"/>
    <property type="evidence" value="ECO:0007669"/>
    <property type="project" value="TreeGrafter"/>
</dbReference>
<dbReference type="Pfam" id="PF14828">
    <property type="entry name" value="Amnionless"/>
    <property type="match status" value="1"/>
</dbReference>
<keyword evidence="9 10" id="KW-0472">Membrane</keyword>
<dbReference type="AlphaFoldDB" id="A0A5S6QX92"/>
<evidence type="ECO:0000256" key="8">
    <source>
        <dbReference type="ARBA" id="ARBA00022989"/>
    </source>
</evidence>
<keyword evidence="12" id="KW-1185">Reference proteome</keyword>
<feature type="transmembrane region" description="Helical" evidence="10">
    <location>
        <begin position="317"/>
        <end position="338"/>
    </location>
</feature>
<dbReference type="InterPro" id="IPR026112">
    <property type="entry name" value="AMN"/>
</dbReference>
<evidence type="ECO:0000256" key="1">
    <source>
        <dbReference type="ARBA" id="ARBA00004251"/>
    </source>
</evidence>
<keyword evidence="8 10" id="KW-1133">Transmembrane helix</keyword>
<dbReference type="PANTHER" id="PTHR14995">
    <property type="entry name" value="AMNIONLESS"/>
    <property type="match status" value="1"/>
</dbReference>
<evidence type="ECO:0000256" key="11">
    <source>
        <dbReference type="SAM" id="SignalP"/>
    </source>
</evidence>
<dbReference type="Proteomes" id="UP000046395">
    <property type="component" value="Unassembled WGS sequence"/>
</dbReference>
<dbReference type="PANTHER" id="PTHR14995:SF2">
    <property type="entry name" value="PROTEIN AMNIONLESS"/>
    <property type="match status" value="1"/>
</dbReference>
<feature type="signal peptide" evidence="11">
    <location>
        <begin position="1"/>
        <end position="17"/>
    </location>
</feature>
<comment type="subcellular location">
    <subcellularLocation>
        <location evidence="1">Cell membrane</location>
        <topology evidence="1">Single-pass type I membrane protein</topology>
    </subcellularLocation>
</comment>
<proteinExistence type="predicted"/>
<keyword evidence="5 10" id="KW-0812">Transmembrane</keyword>
<feature type="chain" id="PRO_5024363542" description="Protein amnionless" evidence="11">
    <location>
        <begin position="18"/>
        <end position="416"/>
    </location>
</feature>
<reference evidence="13" key="1">
    <citation type="submission" date="2019-12" db="UniProtKB">
        <authorList>
            <consortium name="WormBaseParasite"/>
        </authorList>
    </citation>
    <scope>IDENTIFICATION</scope>
</reference>
<keyword evidence="7" id="KW-0653">Protein transport</keyword>
<protein>
    <recommendedName>
        <fullName evidence="2">Protein amnionless</fullName>
    </recommendedName>
</protein>
<evidence type="ECO:0000256" key="10">
    <source>
        <dbReference type="SAM" id="Phobius"/>
    </source>
</evidence>
<name>A0A5S6QX92_TRIMR</name>
<dbReference type="GO" id="GO:0030139">
    <property type="term" value="C:endocytic vesicle"/>
    <property type="evidence" value="ECO:0007669"/>
    <property type="project" value="TreeGrafter"/>
</dbReference>
<keyword evidence="6 11" id="KW-0732">Signal</keyword>
<evidence type="ECO:0000256" key="7">
    <source>
        <dbReference type="ARBA" id="ARBA00022927"/>
    </source>
</evidence>
<evidence type="ECO:0000256" key="9">
    <source>
        <dbReference type="ARBA" id="ARBA00023136"/>
    </source>
</evidence>
<organism evidence="12 13">
    <name type="scientific">Trichuris muris</name>
    <name type="common">Mouse whipworm</name>
    <dbReference type="NCBI Taxonomy" id="70415"/>
    <lineage>
        <taxon>Eukaryota</taxon>
        <taxon>Metazoa</taxon>
        <taxon>Ecdysozoa</taxon>
        <taxon>Nematoda</taxon>
        <taxon>Enoplea</taxon>
        <taxon>Dorylaimia</taxon>
        <taxon>Trichinellida</taxon>
        <taxon>Trichuridae</taxon>
        <taxon>Trichuris</taxon>
    </lineage>
</organism>
<dbReference type="WBParaSite" id="TMUE_3000012036.1">
    <property type="protein sequence ID" value="TMUE_3000012036.1"/>
    <property type="gene ID" value="WBGene00289507"/>
</dbReference>
<dbReference type="GO" id="GO:0006898">
    <property type="term" value="P:receptor-mediated endocytosis"/>
    <property type="evidence" value="ECO:0007669"/>
    <property type="project" value="TreeGrafter"/>
</dbReference>
<sequence length="416" mass="46621">MLLLPLSLLLVPFGGFGAVFEFRGSQRAFNDRHDAFRCVPVKMGSAFAMVGEMYLPNLQMVGDWELIFANDSTLWLGADECPKSTVGPSAWDYWWDPSLWNLVDGAQPLLYADMVPGEFDVAIFPPQFAYRVNVSLSPSVGRLFFGAREQTNETFYRYMRTSEGSLQFTGASVNVVQSECTFRSSCPNGNSDSAKMNEICKHVRCSSDPPCANSFTPVGHCCPLCGATFKFPCHEENANVLGMQRDAIVARHTCQHGDLPYAISKLYNSTYCQIVVAGQKADGNFDGPAALDCLSTIKERYELKDTIDLIVSSEPAAVNYVLLLCLSTFFLLTSLILWQYASLKGCMLNQIIRLRVLWSREQDDRLHLEMTEPSDRKFENPTYSQLLQREDMLGEELIMAAAEFYRTNGKNAAEKF</sequence>
<accession>A0A5S6QX92</accession>
<evidence type="ECO:0000256" key="6">
    <source>
        <dbReference type="ARBA" id="ARBA00022729"/>
    </source>
</evidence>
<evidence type="ECO:0000256" key="3">
    <source>
        <dbReference type="ARBA" id="ARBA00022448"/>
    </source>
</evidence>
<evidence type="ECO:0000313" key="13">
    <source>
        <dbReference type="WBParaSite" id="TMUE_3000012036.1"/>
    </source>
</evidence>
<evidence type="ECO:0000256" key="2">
    <source>
        <dbReference type="ARBA" id="ARBA00021200"/>
    </source>
</evidence>